<keyword evidence="2" id="KW-1185">Reference proteome</keyword>
<organism evidence="1 2">
    <name type="scientific">Limisphaera ngatamarikiensis</name>
    <dbReference type="NCBI Taxonomy" id="1324935"/>
    <lineage>
        <taxon>Bacteria</taxon>
        <taxon>Pseudomonadati</taxon>
        <taxon>Verrucomicrobiota</taxon>
        <taxon>Verrucomicrobiia</taxon>
        <taxon>Limisphaerales</taxon>
        <taxon>Limisphaeraceae</taxon>
        <taxon>Limisphaera</taxon>
    </lineage>
</organism>
<evidence type="ECO:0000313" key="1">
    <source>
        <dbReference type="EMBL" id="NGO37855.1"/>
    </source>
</evidence>
<dbReference type="InterPro" id="IPR023393">
    <property type="entry name" value="START-like_dom_sf"/>
</dbReference>
<sequence>MIHVLETRQRIPADLDTVWAFFATPRNLNEITPPDLHFSFVRGGEEPMYAGQVIEYRVTIFPCVAVRWLTQITHVEPGRRFIDEQRVGPYRLWIHEHRFEPVEGGVLMTDRVTYALPFGVVGRLVHRLVVRRRLEYIFAYRRRVIAKIFGGGEGQG</sequence>
<dbReference type="AlphaFoldDB" id="A0A6M1RM76"/>
<dbReference type="EMBL" id="JAAKYA010000004">
    <property type="protein sequence ID" value="NGO37855.1"/>
    <property type="molecule type" value="Genomic_DNA"/>
</dbReference>
<proteinExistence type="predicted"/>
<reference evidence="1 2" key="1">
    <citation type="submission" date="2020-02" db="EMBL/GenBank/DDBJ databases">
        <title>Draft genome sequence of Limisphaera ngatamarikiensis NGM72.4T, a thermophilic Verrucomicrobia grouped in subdivision 3.</title>
        <authorList>
            <person name="Carere C.R."/>
            <person name="Steen J."/>
            <person name="Hugenholtz P."/>
            <person name="Stott M.B."/>
        </authorList>
    </citation>
    <scope>NUCLEOTIDE SEQUENCE [LARGE SCALE GENOMIC DNA]</scope>
    <source>
        <strain evidence="1 2">NGM72.4</strain>
    </source>
</reference>
<name>A0A6M1RM76_9BACT</name>
<evidence type="ECO:0000313" key="2">
    <source>
        <dbReference type="Proteomes" id="UP000477311"/>
    </source>
</evidence>
<gene>
    <name evidence="1" type="ORF">G4L39_00345</name>
</gene>
<dbReference type="RefSeq" id="WP_165105054.1">
    <property type="nucleotide sequence ID" value="NZ_JAAKYA010000004.1"/>
</dbReference>
<dbReference type="CDD" id="cd07820">
    <property type="entry name" value="SRPBCC_3"/>
    <property type="match status" value="1"/>
</dbReference>
<dbReference type="Gene3D" id="3.30.530.20">
    <property type="match status" value="1"/>
</dbReference>
<dbReference type="SUPFAM" id="SSF55961">
    <property type="entry name" value="Bet v1-like"/>
    <property type="match status" value="1"/>
</dbReference>
<accession>A0A6M1RM76</accession>
<comment type="caution">
    <text evidence="1">The sequence shown here is derived from an EMBL/GenBank/DDBJ whole genome shotgun (WGS) entry which is preliminary data.</text>
</comment>
<dbReference type="Proteomes" id="UP000477311">
    <property type="component" value="Unassembled WGS sequence"/>
</dbReference>
<protein>
    <submittedName>
        <fullName evidence="1">SRPBCC family protein</fullName>
    </submittedName>
</protein>